<dbReference type="RefSeq" id="WP_054210398.1">
    <property type="nucleotide sequence ID" value="NZ_LGSZ01000048.1"/>
</dbReference>
<dbReference type="OrthoDB" id="9814952at2"/>
<organism evidence="2 3">
    <name type="scientific">Bosea vaviloviae</name>
    <dbReference type="NCBI Taxonomy" id="1526658"/>
    <lineage>
        <taxon>Bacteria</taxon>
        <taxon>Pseudomonadati</taxon>
        <taxon>Pseudomonadota</taxon>
        <taxon>Alphaproteobacteria</taxon>
        <taxon>Hyphomicrobiales</taxon>
        <taxon>Boseaceae</taxon>
        <taxon>Bosea</taxon>
    </lineage>
</organism>
<dbReference type="Pfam" id="PF05016">
    <property type="entry name" value="ParE_toxin"/>
    <property type="match status" value="1"/>
</dbReference>
<name>A0A0N0MBD4_9HYPH</name>
<sequence>MRRFDLVFLPEARDDLDSLYAWIADQSGERVADHFIARLRSFCFNLTFAPERGQRRDELLPGLRLIGCRRRATIAFTIRRDAVVILRIAYRGRDVDALFAPAARP</sequence>
<keyword evidence="3" id="KW-1185">Reference proteome</keyword>
<dbReference type="Gene3D" id="3.30.2310.20">
    <property type="entry name" value="RelE-like"/>
    <property type="match status" value="1"/>
</dbReference>
<protein>
    <recommendedName>
        <fullName evidence="4">Plasmid stabilization protein</fullName>
    </recommendedName>
</protein>
<comment type="caution">
    <text evidence="2">The sequence shown here is derived from an EMBL/GenBank/DDBJ whole genome shotgun (WGS) entry which is preliminary data.</text>
</comment>
<dbReference type="PATRIC" id="fig|1526658.3.peg.347"/>
<gene>
    <name evidence="2" type="ORF">AE618_17965</name>
</gene>
<reference evidence="2 3" key="1">
    <citation type="submission" date="2015-07" db="EMBL/GenBank/DDBJ databases">
        <title>Whole genome sequencing of Bosea vaviloviae isolated from cave pool.</title>
        <authorList>
            <person name="Tan N.E.H."/>
            <person name="Lee Y.P."/>
            <person name="Gan H.M."/>
            <person name="Barton H."/>
            <person name="Savka M.A."/>
        </authorList>
    </citation>
    <scope>NUCLEOTIDE SEQUENCE [LARGE SCALE GENOMIC DNA]</scope>
    <source>
        <strain evidence="2 3">SD260</strain>
    </source>
</reference>
<evidence type="ECO:0008006" key="4">
    <source>
        <dbReference type="Google" id="ProtNLM"/>
    </source>
</evidence>
<dbReference type="InterPro" id="IPR035093">
    <property type="entry name" value="RelE/ParE_toxin_dom_sf"/>
</dbReference>
<evidence type="ECO:0000256" key="1">
    <source>
        <dbReference type="ARBA" id="ARBA00022649"/>
    </source>
</evidence>
<keyword evidence="1" id="KW-1277">Toxin-antitoxin system</keyword>
<dbReference type="Proteomes" id="UP000037822">
    <property type="component" value="Unassembled WGS sequence"/>
</dbReference>
<accession>A0A0N0MBD4</accession>
<proteinExistence type="predicted"/>
<evidence type="ECO:0000313" key="3">
    <source>
        <dbReference type="Proteomes" id="UP000037822"/>
    </source>
</evidence>
<dbReference type="EMBL" id="LGSZ01000048">
    <property type="protein sequence ID" value="KPH79722.1"/>
    <property type="molecule type" value="Genomic_DNA"/>
</dbReference>
<evidence type="ECO:0000313" key="2">
    <source>
        <dbReference type="EMBL" id="KPH79722.1"/>
    </source>
</evidence>
<dbReference type="InterPro" id="IPR007712">
    <property type="entry name" value="RelE/ParE_toxin"/>
</dbReference>
<dbReference type="AlphaFoldDB" id="A0A0N0MBD4"/>